<reference evidence="1 2" key="1">
    <citation type="submission" date="2019-08" db="EMBL/GenBank/DDBJ databases">
        <title>Professor.</title>
        <authorList>
            <person name="Park J.S."/>
        </authorList>
    </citation>
    <scope>NUCLEOTIDE SEQUENCE [LARGE SCALE GENOMIC DNA]</scope>
    <source>
        <strain evidence="1 2">176CP5-101</strain>
    </source>
</reference>
<dbReference type="AlphaFoldDB" id="A0A5C8V5D6"/>
<proteinExistence type="predicted"/>
<name>A0A5C8V5D6_9FLAO</name>
<keyword evidence="2" id="KW-1185">Reference proteome</keyword>
<organism evidence="1 2">
    <name type="scientific">Flagellimonas hymeniacidonis</name>
    <dbReference type="NCBI Taxonomy" id="2603628"/>
    <lineage>
        <taxon>Bacteria</taxon>
        <taxon>Pseudomonadati</taxon>
        <taxon>Bacteroidota</taxon>
        <taxon>Flavobacteriia</taxon>
        <taxon>Flavobacteriales</taxon>
        <taxon>Flavobacteriaceae</taxon>
        <taxon>Flagellimonas</taxon>
    </lineage>
</organism>
<evidence type="ECO:0000313" key="2">
    <source>
        <dbReference type="Proteomes" id="UP000321456"/>
    </source>
</evidence>
<dbReference type="RefSeq" id="WP_147744496.1">
    <property type="nucleotide sequence ID" value="NZ_VRUR01000002.1"/>
</dbReference>
<sequence length="137" mass="15750">MPVGYSGTPLGKKLGIKEGFSILLYNQPEHYLGLFTDLPNNLSFHKEMGEEKMDFIHMFCTSYMTLTEIAIRYKNVLKKDGLLWVSWPKGASSIKTDLKREPIREHLLSIGIVDVKVAAIDKDWSGLKFVYRLKDRK</sequence>
<gene>
    <name evidence="1" type="ORF">FVB32_14230</name>
</gene>
<comment type="caution">
    <text evidence="1">The sequence shown here is derived from an EMBL/GenBank/DDBJ whole genome shotgun (WGS) entry which is preliminary data.</text>
</comment>
<dbReference type="Proteomes" id="UP000321456">
    <property type="component" value="Unassembled WGS sequence"/>
</dbReference>
<evidence type="ECO:0000313" key="1">
    <source>
        <dbReference type="EMBL" id="TXN35727.1"/>
    </source>
</evidence>
<accession>A0A5C8V5D6</accession>
<dbReference type="EMBL" id="VRUR01000002">
    <property type="protein sequence ID" value="TXN35727.1"/>
    <property type="molecule type" value="Genomic_DNA"/>
</dbReference>
<protein>
    <submittedName>
        <fullName evidence="1">DUF3052 domain-containing protein</fullName>
    </submittedName>
</protein>